<dbReference type="GO" id="GO:0005524">
    <property type="term" value="F:ATP binding"/>
    <property type="evidence" value="ECO:0007669"/>
    <property type="project" value="UniProtKB-KW"/>
</dbReference>
<dbReference type="FunFam" id="3.40.50.300:FF:000218">
    <property type="entry name" value="Multidrug ABC transporter ATP-binding protein"/>
    <property type="match status" value="1"/>
</dbReference>
<dbReference type="PANTHER" id="PTHR43394:SF1">
    <property type="entry name" value="ATP-BINDING CASSETTE SUB-FAMILY B MEMBER 10, MITOCHONDRIAL"/>
    <property type="match status" value="1"/>
</dbReference>
<dbReference type="InterPro" id="IPR003439">
    <property type="entry name" value="ABC_transporter-like_ATP-bd"/>
</dbReference>
<dbReference type="InterPro" id="IPR036640">
    <property type="entry name" value="ABC1_TM_sf"/>
</dbReference>
<keyword evidence="5" id="KW-0547">Nucleotide-binding</keyword>
<proteinExistence type="predicted"/>
<name>A0A3B1A354_9ZZZZ</name>
<evidence type="ECO:0000256" key="1">
    <source>
        <dbReference type="ARBA" id="ARBA00004141"/>
    </source>
</evidence>
<evidence type="ECO:0000256" key="10">
    <source>
        <dbReference type="ARBA" id="ARBA00023136"/>
    </source>
</evidence>
<dbReference type="PROSITE" id="PS50893">
    <property type="entry name" value="ABC_TRANSPORTER_2"/>
    <property type="match status" value="1"/>
</dbReference>
<evidence type="ECO:0000259" key="13">
    <source>
        <dbReference type="PROSITE" id="PS50929"/>
    </source>
</evidence>
<keyword evidence="3" id="KW-1003">Cell membrane</keyword>
<protein>
    <submittedName>
        <fullName evidence="14">Lipid A export permease/ATP-binding protein MsbA</fullName>
    </submittedName>
</protein>
<evidence type="ECO:0000256" key="7">
    <source>
        <dbReference type="ARBA" id="ARBA00022967"/>
    </source>
</evidence>
<feature type="transmembrane region" description="Helical" evidence="11">
    <location>
        <begin position="154"/>
        <end position="186"/>
    </location>
</feature>
<keyword evidence="4 11" id="KW-0812">Transmembrane</keyword>
<dbReference type="AlphaFoldDB" id="A0A3B1A354"/>
<evidence type="ECO:0000256" key="2">
    <source>
        <dbReference type="ARBA" id="ARBA00022448"/>
    </source>
</evidence>
<comment type="subcellular location">
    <subcellularLocation>
        <location evidence="1">Membrane</location>
        <topology evidence="1">Multi-pass membrane protein</topology>
    </subcellularLocation>
</comment>
<evidence type="ECO:0000256" key="5">
    <source>
        <dbReference type="ARBA" id="ARBA00022741"/>
    </source>
</evidence>
<accession>A0A3B1A354</accession>
<dbReference type="InterPro" id="IPR027417">
    <property type="entry name" value="P-loop_NTPase"/>
</dbReference>
<dbReference type="CDD" id="cd18552">
    <property type="entry name" value="ABC_6TM_MsbA_like"/>
    <property type="match status" value="1"/>
</dbReference>
<evidence type="ECO:0000256" key="3">
    <source>
        <dbReference type="ARBA" id="ARBA00022475"/>
    </source>
</evidence>
<dbReference type="NCBIfam" id="TIGR02203">
    <property type="entry name" value="MsbA_lipidA"/>
    <property type="match status" value="1"/>
</dbReference>
<keyword evidence="2" id="KW-0813">Transport</keyword>
<dbReference type="GO" id="GO:0015421">
    <property type="term" value="F:ABC-type oligopeptide transporter activity"/>
    <property type="evidence" value="ECO:0007669"/>
    <property type="project" value="TreeGrafter"/>
</dbReference>
<gene>
    <name evidence="14" type="ORF">MNBD_GAMMA23-1523</name>
</gene>
<sequence>MKKTTDKNNSVNTYKRLLSYVRPQWKVFIIALLGMVAVAYTEVRFAELIDPMLEGGFVEKDKAVIKMVSITLLLIFTLRTIGSFVAEFGMAWVSRAVVFKLRSEMFAKFMVLPVGYYDNTTSGKLQSKMIYDVEQLAEASSGVIRVLVQDSITILWLLGVMLALSVNLTLILLATVPAVVVIVGYVSKKFRHYSRRIQLSMGSVSDVSEESVEANREIKIFGGQDYESNKFNDINAHNRKQYLKFAATNALSAPIIQQIVASAFALIVYVAATDDVANSLKVGQFASFLLSMILLMQHAKRLTTVNAALQRGIAAAQSVFQFLDLDVEQDKGTQKIDDIQGAVRFDNVSFRYAPQSETILRNITLDVKAGQSIAFVGRSGAGKTSLVSLLPRFYNVTEGNIFIDGIETRDLSLIELRKSIALVSQHVTLFNDTIAHNIAYGGLETATEERIVAAAKAAHAYEFIEKLPDKLNTIVGDNGLLLSGGQRQRLAIARAFLKDAPILILDEATSALDTESERYIQDAMAELLKNRTTFIIAHRLSTIENVDVIVVMDKGEIIEAGSHNELIKQNGVYTELHKLQFSKQKN</sequence>
<dbReference type="PROSITE" id="PS00211">
    <property type="entry name" value="ABC_TRANSPORTER_1"/>
    <property type="match status" value="1"/>
</dbReference>
<dbReference type="GO" id="GO:0016887">
    <property type="term" value="F:ATP hydrolysis activity"/>
    <property type="evidence" value="ECO:0007669"/>
    <property type="project" value="InterPro"/>
</dbReference>
<dbReference type="EMBL" id="UOFT01000066">
    <property type="protein sequence ID" value="VAW98511.1"/>
    <property type="molecule type" value="Genomic_DNA"/>
</dbReference>
<dbReference type="Gene3D" id="3.40.50.300">
    <property type="entry name" value="P-loop containing nucleotide triphosphate hydrolases"/>
    <property type="match status" value="1"/>
</dbReference>
<dbReference type="InterPro" id="IPR011917">
    <property type="entry name" value="ABC_transpr_lipidA"/>
</dbReference>
<dbReference type="InterPro" id="IPR011527">
    <property type="entry name" value="ABC1_TM_dom"/>
</dbReference>
<keyword evidence="8 11" id="KW-1133">Transmembrane helix</keyword>
<dbReference type="Pfam" id="PF00664">
    <property type="entry name" value="ABC_membrane"/>
    <property type="match status" value="1"/>
</dbReference>
<keyword evidence="6 14" id="KW-0067">ATP-binding</keyword>
<evidence type="ECO:0000256" key="9">
    <source>
        <dbReference type="ARBA" id="ARBA00023055"/>
    </source>
</evidence>
<dbReference type="SUPFAM" id="SSF90123">
    <property type="entry name" value="ABC transporter transmembrane region"/>
    <property type="match status" value="1"/>
</dbReference>
<dbReference type="PROSITE" id="PS50929">
    <property type="entry name" value="ABC_TM1F"/>
    <property type="match status" value="1"/>
</dbReference>
<evidence type="ECO:0000313" key="14">
    <source>
        <dbReference type="EMBL" id="VAW98511.1"/>
    </source>
</evidence>
<dbReference type="SUPFAM" id="SSF52540">
    <property type="entry name" value="P-loop containing nucleoside triphosphate hydrolases"/>
    <property type="match status" value="1"/>
</dbReference>
<dbReference type="SMART" id="SM00382">
    <property type="entry name" value="AAA"/>
    <property type="match status" value="1"/>
</dbReference>
<dbReference type="InterPro" id="IPR039421">
    <property type="entry name" value="Type_1_exporter"/>
</dbReference>
<dbReference type="Gene3D" id="1.20.1560.10">
    <property type="entry name" value="ABC transporter type 1, transmembrane domain"/>
    <property type="match status" value="1"/>
</dbReference>
<evidence type="ECO:0000256" key="11">
    <source>
        <dbReference type="SAM" id="Phobius"/>
    </source>
</evidence>
<evidence type="ECO:0000256" key="6">
    <source>
        <dbReference type="ARBA" id="ARBA00022840"/>
    </source>
</evidence>
<feature type="transmembrane region" description="Helical" evidence="11">
    <location>
        <begin position="64"/>
        <end position="86"/>
    </location>
</feature>
<evidence type="ECO:0000259" key="12">
    <source>
        <dbReference type="PROSITE" id="PS50893"/>
    </source>
</evidence>
<dbReference type="GO" id="GO:0016020">
    <property type="term" value="C:membrane"/>
    <property type="evidence" value="ECO:0007669"/>
    <property type="project" value="UniProtKB-SubCell"/>
</dbReference>
<keyword evidence="10 11" id="KW-0472">Membrane</keyword>
<keyword evidence="7" id="KW-1278">Translocase</keyword>
<feature type="transmembrane region" description="Helical" evidence="11">
    <location>
        <begin position="25"/>
        <end position="43"/>
    </location>
</feature>
<dbReference type="PANTHER" id="PTHR43394">
    <property type="entry name" value="ATP-DEPENDENT PERMEASE MDL1, MITOCHONDRIAL"/>
    <property type="match status" value="1"/>
</dbReference>
<evidence type="ECO:0000256" key="8">
    <source>
        <dbReference type="ARBA" id="ARBA00022989"/>
    </source>
</evidence>
<organism evidence="14">
    <name type="scientific">hydrothermal vent metagenome</name>
    <dbReference type="NCBI Taxonomy" id="652676"/>
    <lineage>
        <taxon>unclassified sequences</taxon>
        <taxon>metagenomes</taxon>
        <taxon>ecological metagenomes</taxon>
    </lineage>
</organism>
<evidence type="ECO:0000256" key="4">
    <source>
        <dbReference type="ARBA" id="ARBA00022692"/>
    </source>
</evidence>
<dbReference type="Pfam" id="PF00005">
    <property type="entry name" value="ABC_tran"/>
    <property type="match status" value="1"/>
</dbReference>
<dbReference type="GO" id="GO:0034040">
    <property type="term" value="F:ATPase-coupled lipid transmembrane transporter activity"/>
    <property type="evidence" value="ECO:0007669"/>
    <property type="project" value="InterPro"/>
</dbReference>
<dbReference type="InterPro" id="IPR003593">
    <property type="entry name" value="AAA+_ATPase"/>
</dbReference>
<keyword evidence="9" id="KW-0445">Lipid transport</keyword>
<dbReference type="InterPro" id="IPR017871">
    <property type="entry name" value="ABC_transporter-like_CS"/>
</dbReference>
<reference evidence="14" key="1">
    <citation type="submission" date="2018-06" db="EMBL/GenBank/DDBJ databases">
        <authorList>
            <person name="Zhirakovskaya E."/>
        </authorList>
    </citation>
    <scope>NUCLEOTIDE SEQUENCE</scope>
</reference>
<feature type="domain" description="ABC transmembrane type-1" evidence="13">
    <location>
        <begin position="29"/>
        <end position="311"/>
    </location>
</feature>
<feature type="domain" description="ABC transporter" evidence="12">
    <location>
        <begin position="343"/>
        <end position="579"/>
    </location>
</feature>